<dbReference type="EMBL" id="LVZK01000001">
    <property type="protein sequence ID" value="OAP85957.1"/>
    <property type="molecule type" value="Genomic_DNA"/>
</dbReference>
<gene>
    <name evidence="1" type="ORF">A4H34_01850</name>
</gene>
<protein>
    <submittedName>
        <fullName evidence="1">Uncharacterized protein</fullName>
    </submittedName>
</protein>
<evidence type="ECO:0000313" key="1">
    <source>
        <dbReference type="EMBL" id="OAP85957.1"/>
    </source>
</evidence>
<accession>A0A179B2L9</accession>
<sequence>MRFYFDSGTERCYGTRVAVKETDTSVEVATIVGRLPNAPGECTLELRKASVTVKTDKPIGERKVSHLEGIQLH</sequence>
<organism evidence="1 2">
    <name type="scientific">Peptidiphaga gingivicola</name>
    <dbReference type="NCBI Taxonomy" id="2741497"/>
    <lineage>
        <taxon>Bacteria</taxon>
        <taxon>Bacillati</taxon>
        <taxon>Actinomycetota</taxon>
        <taxon>Actinomycetes</taxon>
        <taxon>Actinomycetales</taxon>
        <taxon>Actinomycetaceae</taxon>
        <taxon>Peptidiphaga</taxon>
    </lineage>
</organism>
<dbReference type="Proteomes" id="UP000078368">
    <property type="component" value="Unassembled WGS sequence"/>
</dbReference>
<keyword evidence="2" id="KW-1185">Reference proteome</keyword>
<dbReference type="STRING" id="1823756.A4H34_01850"/>
<dbReference type="AlphaFoldDB" id="A0A179B2L9"/>
<proteinExistence type="predicted"/>
<reference evidence="1 2" key="1">
    <citation type="submission" date="2016-04" db="EMBL/GenBank/DDBJ databases">
        <title>Peptidophaga gingivicola gen. nov., sp. nov., isolated from human subgingival plaque.</title>
        <authorList>
            <person name="Beall C.J."/>
            <person name="Mokrzan E.M."/>
            <person name="Griffen A.L."/>
            <person name="Leys E.J."/>
        </authorList>
    </citation>
    <scope>NUCLEOTIDE SEQUENCE [LARGE SCALE GENOMIC DNA]</scope>
    <source>
        <strain evidence="1 2">BA112</strain>
    </source>
</reference>
<name>A0A179B2L9_9ACTO</name>
<evidence type="ECO:0000313" key="2">
    <source>
        <dbReference type="Proteomes" id="UP000078368"/>
    </source>
</evidence>
<comment type="caution">
    <text evidence="1">The sequence shown here is derived from an EMBL/GenBank/DDBJ whole genome shotgun (WGS) entry which is preliminary data.</text>
</comment>